<dbReference type="Gene3D" id="2.170.270.10">
    <property type="entry name" value="SET domain"/>
    <property type="match status" value="1"/>
</dbReference>
<keyword evidence="7" id="KW-0539">Nucleus</keyword>
<dbReference type="GO" id="GO:0005634">
    <property type="term" value="C:nucleus"/>
    <property type="evidence" value="ECO:0007669"/>
    <property type="project" value="UniProtKB-SubCell"/>
</dbReference>
<evidence type="ECO:0000259" key="10">
    <source>
        <dbReference type="PROSITE" id="PS50868"/>
    </source>
</evidence>
<protein>
    <recommendedName>
        <fullName evidence="13">Histone-lysine N-methyltransferase</fullName>
    </recommendedName>
</protein>
<dbReference type="GO" id="GO:0042054">
    <property type="term" value="F:histone methyltransferase activity"/>
    <property type="evidence" value="ECO:0007669"/>
    <property type="project" value="InterPro"/>
</dbReference>
<dbReference type="PROSITE" id="PS51215">
    <property type="entry name" value="AWS"/>
    <property type="match status" value="1"/>
</dbReference>
<dbReference type="GO" id="GO:0005694">
    <property type="term" value="C:chromosome"/>
    <property type="evidence" value="ECO:0007669"/>
    <property type="project" value="UniProtKB-SubCell"/>
</dbReference>
<dbReference type="InterPro" id="IPR003616">
    <property type="entry name" value="Post-SET_dom"/>
</dbReference>
<evidence type="ECO:0000256" key="8">
    <source>
        <dbReference type="SAM" id="MobiDB-lite"/>
    </source>
</evidence>
<feature type="domain" description="AWS" evidence="11">
    <location>
        <begin position="493"/>
        <end position="541"/>
    </location>
</feature>
<organism evidence="12">
    <name type="scientific">Spongospora subterranea</name>
    <dbReference type="NCBI Taxonomy" id="70186"/>
    <lineage>
        <taxon>Eukaryota</taxon>
        <taxon>Sar</taxon>
        <taxon>Rhizaria</taxon>
        <taxon>Endomyxa</taxon>
        <taxon>Phytomyxea</taxon>
        <taxon>Plasmodiophorida</taxon>
        <taxon>Plasmodiophoridae</taxon>
        <taxon>Spongospora</taxon>
    </lineage>
</organism>
<dbReference type="EMBL" id="HACM01010755">
    <property type="protein sequence ID" value="CRZ11197.1"/>
    <property type="molecule type" value="Transcribed_RNA"/>
</dbReference>
<dbReference type="InterPro" id="IPR050777">
    <property type="entry name" value="SET2_Histone-Lys_MeTrsfase"/>
</dbReference>
<dbReference type="SUPFAM" id="SSF82199">
    <property type="entry name" value="SET domain"/>
    <property type="match status" value="1"/>
</dbReference>
<feature type="region of interest" description="Disordered" evidence="8">
    <location>
        <begin position="691"/>
        <end position="720"/>
    </location>
</feature>
<evidence type="ECO:0000256" key="4">
    <source>
        <dbReference type="ARBA" id="ARBA00022603"/>
    </source>
</evidence>
<dbReference type="PROSITE" id="PS50868">
    <property type="entry name" value="POST_SET"/>
    <property type="match status" value="1"/>
</dbReference>
<evidence type="ECO:0000256" key="5">
    <source>
        <dbReference type="ARBA" id="ARBA00022679"/>
    </source>
</evidence>
<keyword evidence="4" id="KW-0489">Methyltransferase</keyword>
<dbReference type="PROSITE" id="PS50280">
    <property type="entry name" value="SET"/>
    <property type="match status" value="1"/>
</dbReference>
<dbReference type="GO" id="GO:0032259">
    <property type="term" value="P:methylation"/>
    <property type="evidence" value="ECO:0007669"/>
    <property type="project" value="UniProtKB-KW"/>
</dbReference>
<evidence type="ECO:0000256" key="1">
    <source>
        <dbReference type="ARBA" id="ARBA00004123"/>
    </source>
</evidence>
<dbReference type="Pfam" id="PF00856">
    <property type="entry name" value="SET"/>
    <property type="match status" value="1"/>
</dbReference>
<keyword evidence="5" id="KW-0808">Transferase</keyword>
<evidence type="ECO:0000259" key="11">
    <source>
        <dbReference type="PROSITE" id="PS51215"/>
    </source>
</evidence>
<feature type="domain" description="Post-SET" evidence="10">
    <location>
        <begin position="666"/>
        <end position="682"/>
    </location>
</feature>
<evidence type="ECO:0000256" key="6">
    <source>
        <dbReference type="ARBA" id="ARBA00022691"/>
    </source>
</evidence>
<name>A0A0H5RC62_9EUKA</name>
<dbReference type="SMART" id="SM00317">
    <property type="entry name" value="SET"/>
    <property type="match status" value="1"/>
</dbReference>
<evidence type="ECO:0000259" key="9">
    <source>
        <dbReference type="PROSITE" id="PS50280"/>
    </source>
</evidence>
<feature type="region of interest" description="Disordered" evidence="8">
    <location>
        <begin position="225"/>
        <end position="258"/>
    </location>
</feature>
<dbReference type="SMART" id="SM00570">
    <property type="entry name" value="AWS"/>
    <property type="match status" value="1"/>
</dbReference>
<evidence type="ECO:0000256" key="7">
    <source>
        <dbReference type="ARBA" id="ARBA00023242"/>
    </source>
</evidence>
<dbReference type="InterPro" id="IPR046341">
    <property type="entry name" value="SET_dom_sf"/>
</dbReference>
<dbReference type="AlphaFoldDB" id="A0A0H5RC62"/>
<sequence length="774" mass="86402">MINGQGRDSNGALGDWERVPSEIGSPPRRSSGLNRKRPIDDENCARTRFPRRLATVVVAHNYEQGCANIQLDHPATADVHPDVALERHYTEPEFKFSSHDDLNSGVYGRNHPHIHDDSTPPQRNGAVNTSDVISRKSVNIKNVSTDDAHRGSTCLMPCSCRRCRFSSPRSPCLCFLCLEAKNRNEYVVDVSAETVIGQAPVIITKPSTTMASSINSVLDLYDRKTSNSNGNLSDKRESSSSHIRHRSGDYKDYKPFNALSPGANRQSLSAEERKVMLASVRFPMSQLSSVTASAVIPRVSAELMPRKPLVRPVFKPPASLTNIVPAKVVRLRSSEKPPGSPQFQPDDEIVLQPEDEVVSEESDDSDVDDGTVADVEKSNFRYVEYAKGNIGVKLLSLVARQTPLTSGLYHSMSFPRSRSKQVLPLPLGHGVDLLHQTTGFQLPFLMVQMHLAEKEIDMARKHPSSSFAPAPFFLLNQSVKLPSTILPEYMGGDEVLDCCCPVSLSPGCGSECINRLTHVECEPDECRLRELCTNQRFQRRQWANLSVEYMQEKGWGLRLQQDVFQGDFIIEYVGELIDTDTCKRRCHDDYNGEQHFYFLTLYSNIVIDATRKGNISRFTNHSCDPTCETQKWSVKGSPRVGIFARRDLPKGSEVTFDYNFERIGLAKTKCLCGSDNCRGYLGAARKSKKKGRRSEQLVAEDMTDASSVGSEPSAEDVDDQDIRVQELINNAKLPESFLSMVEQIGPRSTQPSLLLRNVIRVHACFPARLDYCPN</sequence>
<evidence type="ECO:0000313" key="12">
    <source>
        <dbReference type="EMBL" id="CRZ11197.1"/>
    </source>
</evidence>
<keyword evidence="6" id="KW-0949">S-adenosyl-L-methionine</keyword>
<evidence type="ECO:0000256" key="2">
    <source>
        <dbReference type="ARBA" id="ARBA00004286"/>
    </source>
</evidence>
<reference evidence="12" key="1">
    <citation type="submission" date="2015-04" db="EMBL/GenBank/DDBJ databases">
        <title>The genome sequence of the plant pathogenic Rhizarian Plasmodiophora brassicae reveals insights in its biotrophic life cycle and the origin of chitin synthesis.</title>
        <authorList>
            <person name="Schwelm A."/>
            <person name="Fogelqvist J."/>
            <person name="Knaust A."/>
            <person name="Julke S."/>
            <person name="Lilja T."/>
            <person name="Dhandapani V."/>
            <person name="Bonilla-Rosso G."/>
            <person name="Karlsson M."/>
            <person name="Shevchenko A."/>
            <person name="Choi S.R."/>
            <person name="Kim H.G."/>
            <person name="Park J.Y."/>
            <person name="Lim Y.P."/>
            <person name="Ludwig-Muller J."/>
            <person name="Dixelius C."/>
        </authorList>
    </citation>
    <scope>NUCLEOTIDE SEQUENCE</scope>
    <source>
        <tissue evidence="12">Potato root galls</tissue>
    </source>
</reference>
<keyword evidence="3" id="KW-0158">Chromosome</keyword>
<accession>A0A0H5RC62</accession>
<proteinExistence type="predicted"/>
<feature type="domain" description="SET" evidence="9">
    <location>
        <begin position="543"/>
        <end position="659"/>
    </location>
</feature>
<dbReference type="InterPro" id="IPR001214">
    <property type="entry name" value="SET_dom"/>
</dbReference>
<dbReference type="PANTHER" id="PTHR22884">
    <property type="entry name" value="SET DOMAIN PROTEINS"/>
    <property type="match status" value="1"/>
</dbReference>
<comment type="subcellular location">
    <subcellularLocation>
        <location evidence="2">Chromosome</location>
    </subcellularLocation>
    <subcellularLocation>
        <location evidence="1">Nucleus</location>
    </subcellularLocation>
</comment>
<dbReference type="SMART" id="SM00508">
    <property type="entry name" value="PostSET"/>
    <property type="match status" value="1"/>
</dbReference>
<dbReference type="InterPro" id="IPR006560">
    <property type="entry name" value="AWS_dom"/>
</dbReference>
<feature type="region of interest" description="Disordered" evidence="8">
    <location>
        <begin position="1"/>
        <end position="39"/>
    </location>
</feature>
<evidence type="ECO:0008006" key="13">
    <source>
        <dbReference type="Google" id="ProtNLM"/>
    </source>
</evidence>
<dbReference type="Pfam" id="PF17907">
    <property type="entry name" value="AWS"/>
    <property type="match status" value="1"/>
</dbReference>
<evidence type="ECO:0000256" key="3">
    <source>
        <dbReference type="ARBA" id="ARBA00022454"/>
    </source>
</evidence>